<feature type="coiled-coil region" evidence="3">
    <location>
        <begin position="697"/>
        <end position="794"/>
    </location>
</feature>
<feature type="coiled-coil region" evidence="3">
    <location>
        <begin position="515"/>
        <end position="563"/>
    </location>
</feature>
<keyword evidence="2 3" id="KW-0175">Coiled coil</keyword>
<feature type="region of interest" description="Disordered" evidence="4">
    <location>
        <begin position="329"/>
        <end position="367"/>
    </location>
</feature>
<dbReference type="EMBL" id="CM026423">
    <property type="protein sequence ID" value="KAG0584561.1"/>
    <property type="molecule type" value="Genomic_DNA"/>
</dbReference>
<comment type="similarity">
    <text evidence="1">Belongs to the FPP family.</text>
</comment>
<feature type="region of interest" description="Disordered" evidence="4">
    <location>
        <begin position="962"/>
        <end position="1038"/>
    </location>
</feature>
<feature type="compositionally biased region" description="Polar residues" evidence="4">
    <location>
        <begin position="1023"/>
        <end position="1036"/>
    </location>
</feature>
<evidence type="ECO:0000256" key="1">
    <source>
        <dbReference type="ARBA" id="ARBA00005921"/>
    </source>
</evidence>
<protein>
    <submittedName>
        <fullName evidence="5">Uncharacterized protein</fullName>
    </submittedName>
</protein>
<evidence type="ECO:0000256" key="4">
    <source>
        <dbReference type="SAM" id="MobiDB-lite"/>
    </source>
</evidence>
<feature type="region of interest" description="Disordered" evidence="4">
    <location>
        <begin position="1088"/>
        <end position="1108"/>
    </location>
</feature>
<accession>A0A8T0IP06</accession>
<dbReference type="Proteomes" id="UP000822688">
    <property type="component" value="Chromosome 3"/>
</dbReference>
<dbReference type="AlphaFoldDB" id="A0A8T0IP06"/>
<name>A0A8T0IP06_CERPU</name>
<evidence type="ECO:0000313" key="5">
    <source>
        <dbReference type="EMBL" id="KAG0584561.1"/>
    </source>
</evidence>
<feature type="coiled-coil region" evidence="3">
    <location>
        <begin position="131"/>
        <end position="286"/>
    </location>
</feature>
<reference evidence="5" key="1">
    <citation type="submission" date="2020-06" db="EMBL/GenBank/DDBJ databases">
        <title>WGS assembly of Ceratodon purpureus strain R40.</title>
        <authorList>
            <person name="Carey S.B."/>
            <person name="Jenkins J."/>
            <person name="Shu S."/>
            <person name="Lovell J.T."/>
            <person name="Sreedasyam A."/>
            <person name="Maumus F."/>
            <person name="Tiley G.P."/>
            <person name="Fernandez-Pozo N."/>
            <person name="Barry K."/>
            <person name="Chen C."/>
            <person name="Wang M."/>
            <person name="Lipzen A."/>
            <person name="Daum C."/>
            <person name="Saski C.A."/>
            <person name="Payton A.C."/>
            <person name="Mcbreen J.C."/>
            <person name="Conrad R.E."/>
            <person name="Kollar L.M."/>
            <person name="Olsson S."/>
            <person name="Huttunen S."/>
            <person name="Landis J.B."/>
            <person name="Wickett N.J."/>
            <person name="Johnson M.G."/>
            <person name="Rensing S.A."/>
            <person name="Grimwood J."/>
            <person name="Schmutz J."/>
            <person name="Mcdaniel S.F."/>
        </authorList>
    </citation>
    <scope>NUCLEOTIDE SEQUENCE</scope>
    <source>
        <strain evidence="5">R40</strain>
    </source>
</reference>
<sequence length="1108" mass="124697">MEKETTERRRSWLWKKRNGLGEGATSPTPVKLFDEQEVARILEDQVRLQKEQMDLALREVDEKYSEKEKTINEKLDAVSSKLTSALAEITIKDNLVKEHIRVAEEAVIGWERAENETASFKLQLDDAVQQKLATEDRVQHLDSALKEATNQLRIAREEQEQRIHEIIVNKTHEYDELRAEMDSKEQRMLETVVKKETEYDKLRAETESKLADASHKLDQTRAELMESRLANQAFSNALQERSDVLAEVSNARTRAETNIKVLQMRLEGMEKENVNLKDDLRVVTKRLEYRMSELEHAKKATDVVSKQLAEALKKVTKVDEECARLRTLVRKKPPSTGNGAVARLKQDVDPSGRDAGRSPRRRPLGRNQIGADLEENFQAAQLEAKASAEKILNLQEETRTLKEILEKRDEELQRARIMCAKTASRLTSVEEEVEALKSASRSASQVEKASPETWASNASSILSESSLKILPSKRDSLNFELMDDFEEMERLARSQFHDSCSVSRSELSVEADVVFAGLEEALARKDKDLEAANQMCDELKTKLVVAEEQLVSLQSKNAATEQSVIDLQYRLDSLMESQAQQRSENDRELALAVKKLIHITEALAQATGTESTATRLDHHKTSLSTNNPIVLSLQWQDPTLDTSMNSLVLAANTFLQTGADVLKFFLELTTTLDCILIIHIAANEELRNDRDASAEERLAVSMELESARVQVSQLEEELCRKRAEQVDTERKVQVEMARFSQFEAEVQKLKTEKNELEHNLSEMDQHLVEANDRVESLRVRMSDAEALVAELQTRQVEHDKDKEEDLIEQELMELSDPGMRIAANMRAADEEMHQLHDKVAALEVELHGERRRHQEVVAKLEDMQEQIHRGVGRVDHSPGRSHGKNGDHLLQLALVEDDATKNARKEKDIAAAALAECQRTILALGKQLKVLGLQEPSDISQMISPASPDSIEQMTHTMEFLRSQADSDSAPSTAPGTSLTWAPRARPALPGLYYRQNNNGSGYRNDTRKPTDGPLLLSIELPDSSNSDTTQASTASPARVLRSVRTIRGSASMKTSANDHLISPTNVQGITSLESRSTMTTSSFKRFYARSQSETSMSSDNSSPELVI</sequence>
<dbReference type="InterPro" id="IPR008587">
    <property type="entry name" value="FPP_plant"/>
</dbReference>
<keyword evidence="6" id="KW-1185">Reference proteome</keyword>
<evidence type="ECO:0000313" key="6">
    <source>
        <dbReference type="Proteomes" id="UP000822688"/>
    </source>
</evidence>
<feature type="coiled-coil region" evidence="3">
    <location>
        <begin position="39"/>
        <end position="77"/>
    </location>
</feature>
<feature type="coiled-coil region" evidence="3">
    <location>
        <begin position="377"/>
        <end position="414"/>
    </location>
</feature>
<comment type="caution">
    <text evidence="5">The sequence shown here is derived from an EMBL/GenBank/DDBJ whole genome shotgun (WGS) entry which is preliminary data.</text>
</comment>
<organism evidence="5 6">
    <name type="scientific">Ceratodon purpureus</name>
    <name type="common">Fire moss</name>
    <name type="synonym">Dicranum purpureum</name>
    <dbReference type="NCBI Taxonomy" id="3225"/>
    <lineage>
        <taxon>Eukaryota</taxon>
        <taxon>Viridiplantae</taxon>
        <taxon>Streptophyta</taxon>
        <taxon>Embryophyta</taxon>
        <taxon>Bryophyta</taxon>
        <taxon>Bryophytina</taxon>
        <taxon>Bryopsida</taxon>
        <taxon>Dicranidae</taxon>
        <taxon>Pseudoditrichales</taxon>
        <taxon>Ditrichaceae</taxon>
        <taxon>Ceratodon</taxon>
    </lineage>
</organism>
<evidence type="ECO:0000256" key="3">
    <source>
        <dbReference type="SAM" id="Coils"/>
    </source>
</evidence>
<dbReference type="PANTHER" id="PTHR31580">
    <property type="entry name" value="FILAMENT-LIKE PLANT PROTEIN 4"/>
    <property type="match status" value="1"/>
</dbReference>
<feature type="compositionally biased region" description="Polar residues" evidence="4">
    <location>
        <begin position="964"/>
        <end position="980"/>
    </location>
</feature>
<feature type="compositionally biased region" description="Polar residues" evidence="4">
    <location>
        <begin position="995"/>
        <end position="1004"/>
    </location>
</feature>
<proteinExistence type="inferred from homology"/>
<dbReference type="Pfam" id="PF05911">
    <property type="entry name" value="FPP"/>
    <property type="match status" value="2"/>
</dbReference>
<gene>
    <name evidence="5" type="ORF">KC19_3G218000</name>
</gene>
<evidence type="ECO:0000256" key="2">
    <source>
        <dbReference type="ARBA" id="ARBA00023054"/>
    </source>
</evidence>
<feature type="coiled-coil region" evidence="3">
    <location>
        <begin position="825"/>
        <end position="866"/>
    </location>
</feature>
<feature type="compositionally biased region" description="Basic and acidic residues" evidence="4">
    <location>
        <begin position="344"/>
        <end position="357"/>
    </location>
</feature>
<dbReference type="PANTHER" id="PTHR31580:SF4">
    <property type="entry name" value="FILAMENT-LIKE PLANT PROTEIN 6"/>
    <property type="match status" value="1"/>
</dbReference>